<dbReference type="OrthoDB" id="5345494at2759"/>
<sequence length="507" mass="55905">MATESCSDGGGINQLPPPLLDLLSNSIVLRQTAPYVPIKSLLALSATSKAFREVILTSAEAWRYLDLTNISAAKIDSSPIDVGGVTWRAERMDESLTEDDFYAGPLRGIFGRLHQKGLLKHVQTLVLDGLSVPADLVREIVSEDRFNVKVLSLREAKNLNETKLQQVLRYVVRPTRPDGTPKLKALYFFGSRDSSKVVVNQQQRLEGSQALGVMATEGAQIGAEWNQRSSTALSDEETKWYFSTGRALKRPQHEWADTLHVCKDLIAVDAVLCRGPRHDITKTESKDFLQPAIATVALGAGGCEICHSCPEGPAIFGRSEESALPILGPPPTHAATVRAAQLPHLRNEEGGYPPLILRCEDCLRGRWCERCNRWWCEDCYAEPLSRLHLRNDMQQAGMREDLQRNGASSLQGTTGPSLKVYSKLCVEHCLVSEMMAGAGRRVKTVEPLQCGDVGTAGQSTAWSMMRAVLGARCDTTSTITWNAFEADLIDLKCAWCSHSGRRTRELF</sequence>
<evidence type="ECO:0008006" key="3">
    <source>
        <dbReference type="Google" id="ProtNLM"/>
    </source>
</evidence>
<dbReference type="VEuPathDB" id="FungiDB:BTJ68_02061"/>
<name>A0A3M7I9W9_HORWE</name>
<dbReference type="EMBL" id="QWIT01000582">
    <property type="protein sequence ID" value="RMZ22281.1"/>
    <property type="molecule type" value="Genomic_DNA"/>
</dbReference>
<proteinExistence type="predicted"/>
<reference evidence="1 2" key="1">
    <citation type="journal article" date="2018" name="BMC Genomics">
        <title>Genomic evidence for intraspecific hybridization in a clonal and extremely halotolerant yeast.</title>
        <authorList>
            <person name="Gostincar C."/>
            <person name="Stajich J.E."/>
            <person name="Zupancic J."/>
            <person name="Zalar P."/>
            <person name="Gunde-Cimerman N."/>
        </authorList>
    </citation>
    <scope>NUCLEOTIDE SEQUENCE [LARGE SCALE GENOMIC DNA]</scope>
    <source>
        <strain evidence="1 2">EXF-120</strain>
    </source>
</reference>
<dbReference type="Proteomes" id="UP000281677">
    <property type="component" value="Unassembled WGS sequence"/>
</dbReference>
<organism evidence="1 2">
    <name type="scientific">Hortaea werneckii</name>
    <name type="common">Black yeast</name>
    <name type="synonym">Cladosporium werneckii</name>
    <dbReference type="NCBI Taxonomy" id="91943"/>
    <lineage>
        <taxon>Eukaryota</taxon>
        <taxon>Fungi</taxon>
        <taxon>Dikarya</taxon>
        <taxon>Ascomycota</taxon>
        <taxon>Pezizomycotina</taxon>
        <taxon>Dothideomycetes</taxon>
        <taxon>Dothideomycetidae</taxon>
        <taxon>Mycosphaerellales</taxon>
        <taxon>Teratosphaeriaceae</taxon>
        <taxon>Hortaea</taxon>
    </lineage>
</organism>
<gene>
    <name evidence="1" type="ORF">D0859_13700</name>
</gene>
<evidence type="ECO:0000313" key="1">
    <source>
        <dbReference type="EMBL" id="RMZ22281.1"/>
    </source>
</evidence>
<dbReference type="AlphaFoldDB" id="A0A3M7I9W9"/>
<evidence type="ECO:0000313" key="2">
    <source>
        <dbReference type="Proteomes" id="UP000281677"/>
    </source>
</evidence>
<comment type="caution">
    <text evidence="1">The sequence shown here is derived from an EMBL/GenBank/DDBJ whole genome shotgun (WGS) entry which is preliminary data.</text>
</comment>
<protein>
    <recommendedName>
        <fullName evidence="3">F-box domain-containing protein</fullName>
    </recommendedName>
</protein>
<accession>A0A3M7I9W9</accession>